<protein>
    <submittedName>
        <fullName evidence="4">Aspartate aminotransferase family protein</fullName>
    </submittedName>
</protein>
<dbReference type="PANTHER" id="PTHR43094">
    <property type="entry name" value="AMINOTRANSFERASE"/>
    <property type="match status" value="1"/>
</dbReference>
<dbReference type="InterPro" id="IPR005814">
    <property type="entry name" value="Aminotrans_3"/>
</dbReference>
<evidence type="ECO:0000313" key="4">
    <source>
        <dbReference type="EMBL" id="WEK34301.1"/>
    </source>
</evidence>
<dbReference type="Pfam" id="PF00202">
    <property type="entry name" value="Aminotran_3"/>
    <property type="match status" value="1"/>
</dbReference>
<evidence type="ECO:0000256" key="1">
    <source>
        <dbReference type="ARBA" id="ARBA00008954"/>
    </source>
</evidence>
<name>A0AAJ5WLU2_9BACT</name>
<proteinExistence type="inferred from homology"/>
<reference evidence="4" key="1">
    <citation type="submission" date="2023-03" db="EMBL/GenBank/DDBJ databases">
        <title>Andean soil-derived lignocellulolytic bacterial consortium as a source of novel taxa and putative plastic-active enzymes.</title>
        <authorList>
            <person name="Diaz-Garcia L."/>
            <person name="Chuvochina M."/>
            <person name="Feuerriegel G."/>
            <person name="Bunk B."/>
            <person name="Sproer C."/>
            <person name="Streit W.R."/>
            <person name="Rodriguez L.M."/>
            <person name="Overmann J."/>
            <person name="Jimenez D.J."/>
        </authorList>
    </citation>
    <scope>NUCLEOTIDE SEQUENCE</scope>
    <source>
        <strain evidence="4">MAG 7</strain>
    </source>
</reference>
<keyword evidence="4" id="KW-0032">Aminotransferase</keyword>
<organism evidence="4 5">
    <name type="scientific">Candidatus Pseudobacter hemicellulosilyticus</name>
    <dbReference type="NCBI Taxonomy" id="3121375"/>
    <lineage>
        <taxon>Bacteria</taxon>
        <taxon>Pseudomonadati</taxon>
        <taxon>Bacteroidota</taxon>
        <taxon>Chitinophagia</taxon>
        <taxon>Chitinophagales</taxon>
        <taxon>Chitinophagaceae</taxon>
        <taxon>Pseudobacter</taxon>
    </lineage>
</organism>
<sequence>MKNSDPQHLRTEGDINISPARTAWQSGITDEATRNWLEKDSRYFLHQSLSTPCLDVLGTAQGSSIRNLAGKDYLDFHGNNVHQLGYANAFLLDRVKAQLDELAFSPRRFTNIPAINLAERLVGLTNGVLSRSLFAPGGTSAMSMALKLARIATGRYKTISLYDAFHGASMDSISVGGEYLFSRQVGPLLPGSIHVPPPDSYRGMWYDQHRPDGDLPYADYIEYVIEKEGDIGAIVAETIRSTVVQVPSKAYWQRIRELCNRHGILLILDEVPVCMGRTGTHFAYQQFGIEPDILVIGKGLGAGLVPMAALLCRETLNVAGHVSLGHFTHEKNPLGSAAALAALDYMDQHQTLQQVKTQEAYLRQKLNALKDQCPVIGDVRGLGMLWGIELVEDRTTKKPAVQLAEQVLYACLEAGLSLKVSGGNVLSLYPPLVISQAELDRALGILQSALEASWQTS</sequence>
<dbReference type="PIRSF" id="PIRSF000521">
    <property type="entry name" value="Transaminase_4ab_Lys_Orn"/>
    <property type="match status" value="1"/>
</dbReference>
<dbReference type="Gene3D" id="3.40.640.10">
    <property type="entry name" value="Type I PLP-dependent aspartate aminotransferase-like (Major domain)"/>
    <property type="match status" value="1"/>
</dbReference>
<dbReference type="InterPro" id="IPR015422">
    <property type="entry name" value="PyrdxlP-dep_Trfase_small"/>
</dbReference>
<evidence type="ECO:0000256" key="3">
    <source>
        <dbReference type="RuleBase" id="RU003560"/>
    </source>
</evidence>
<comment type="similarity">
    <text evidence="1 3">Belongs to the class-III pyridoxal-phosphate-dependent aminotransferase family.</text>
</comment>
<gene>
    <name evidence="4" type="ORF">P0Y53_17585</name>
</gene>
<dbReference type="AlphaFoldDB" id="A0AAJ5WLU2"/>
<dbReference type="SUPFAM" id="SSF53383">
    <property type="entry name" value="PLP-dependent transferases"/>
    <property type="match status" value="1"/>
</dbReference>
<dbReference type="InterPro" id="IPR015424">
    <property type="entry name" value="PyrdxlP-dep_Trfase"/>
</dbReference>
<evidence type="ECO:0000313" key="5">
    <source>
        <dbReference type="Proteomes" id="UP001220610"/>
    </source>
</evidence>
<dbReference type="GO" id="GO:0030170">
    <property type="term" value="F:pyridoxal phosphate binding"/>
    <property type="evidence" value="ECO:0007669"/>
    <property type="project" value="InterPro"/>
</dbReference>
<dbReference type="NCBIfam" id="NF004755">
    <property type="entry name" value="PRK06082.1"/>
    <property type="match status" value="1"/>
</dbReference>
<dbReference type="Gene3D" id="3.90.1150.10">
    <property type="entry name" value="Aspartate Aminotransferase, domain 1"/>
    <property type="match status" value="1"/>
</dbReference>
<dbReference type="GO" id="GO:0008483">
    <property type="term" value="F:transaminase activity"/>
    <property type="evidence" value="ECO:0007669"/>
    <property type="project" value="UniProtKB-KW"/>
</dbReference>
<keyword evidence="4" id="KW-0808">Transferase</keyword>
<dbReference type="Proteomes" id="UP001220610">
    <property type="component" value="Chromosome"/>
</dbReference>
<dbReference type="EMBL" id="CP119311">
    <property type="protein sequence ID" value="WEK34301.1"/>
    <property type="molecule type" value="Genomic_DNA"/>
</dbReference>
<dbReference type="PANTHER" id="PTHR43094:SF1">
    <property type="entry name" value="AMINOTRANSFERASE CLASS-III"/>
    <property type="match status" value="1"/>
</dbReference>
<evidence type="ECO:0000256" key="2">
    <source>
        <dbReference type="ARBA" id="ARBA00022898"/>
    </source>
</evidence>
<keyword evidence="2 3" id="KW-0663">Pyridoxal phosphate</keyword>
<dbReference type="CDD" id="cd00610">
    <property type="entry name" value="OAT_like"/>
    <property type="match status" value="1"/>
</dbReference>
<accession>A0AAJ5WLU2</accession>
<dbReference type="InterPro" id="IPR015421">
    <property type="entry name" value="PyrdxlP-dep_Trfase_major"/>
</dbReference>